<sequence length="182" mass="20135">MFSTMYQHIVAELSEEETASVWALVNSNGGRWTAAQMLDRLVAEHPLCLRSDLADALVACTARLRALRDKQQIQYAPQPAQPSRLPAPLPSAHDAGQAAAHQWSSPSRSPLESVSSAARKTTNVRWTPKEVDRLILYLKRTKGTRKSWPDCAELVGTKTSSQCKAKYNNMRAQEGALDGYDI</sequence>
<dbReference type="Proteomes" id="UP001140234">
    <property type="component" value="Unassembled WGS sequence"/>
</dbReference>
<accession>A0ACC1K8L0</accession>
<organism evidence="1 2">
    <name type="scientific">Coemansia nantahalensis</name>
    <dbReference type="NCBI Taxonomy" id="2789366"/>
    <lineage>
        <taxon>Eukaryota</taxon>
        <taxon>Fungi</taxon>
        <taxon>Fungi incertae sedis</taxon>
        <taxon>Zoopagomycota</taxon>
        <taxon>Kickxellomycotina</taxon>
        <taxon>Kickxellomycetes</taxon>
        <taxon>Kickxellales</taxon>
        <taxon>Kickxellaceae</taxon>
        <taxon>Coemansia</taxon>
    </lineage>
</organism>
<keyword evidence="2" id="KW-1185">Reference proteome</keyword>
<reference evidence="1" key="1">
    <citation type="submission" date="2022-07" db="EMBL/GenBank/DDBJ databases">
        <title>Phylogenomic reconstructions and comparative analyses of Kickxellomycotina fungi.</title>
        <authorList>
            <person name="Reynolds N.K."/>
            <person name="Stajich J.E."/>
            <person name="Barry K."/>
            <person name="Grigoriev I.V."/>
            <person name="Crous P."/>
            <person name="Smith M.E."/>
        </authorList>
    </citation>
    <scope>NUCLEOTIDE SEQUENCE</scope>
    <source>
        <strain evidence="1">CBS 109366</strain>
    </source>
</reference>
<dbReference type="EMBL" id="JANBUJ010000004">
    <property type="protein sequence ID" value="KAJ2775691.1"/>
    <property type="molecule type" value="Genomic_DNA"/>
</dbReference>
<proteinExistence type="predicted"/>
<comment type="caution">
    <text evidence="1">The sequence shown here is derived from an EMBL/GenBank/DDBJ whole genome shotgun (WGS) entry which is preliminary data.</text>
</comment>
<evidence type="ECO:0000313" key="1">
    <source>
        <dbReference type="EMBL" id="KAJ2775691.1"/>
    </source>
</evidence>
<evidence type="ECO:0000313" key="2">
    <source>
        <dbReference type="Proteomes" id="UP001140234"/>
    </source>
</evidence>
<protein>
    <submittedName>
        <fullName evidence="1">Uncharacterized protein</fullName>
    </submittedName>
</protein>
<name>A0ACC1K8L0_9FUNG</name>
<gene>
    <name evidence="1" type="ORF">IWQ57_000261</name>
</gene>